<feature type="compositionally biased region" description="Low complexity" evidence="1">
    <location>
        <begin position="288"/>
        <end position="298"/>
    </location>
</feature>
<evidence type="ECO:0000256" key="2">
    <source>
        <dbReference type="SAM" id="Phobius"/>
    </source>
</evidence>
<keyword evidence="4" id="KW-1185">Reference proteome</keyword>
<evidence type="ECO:0000313" key="3">
    <source>
        <dbReference type="EMBL" id="ORZ02558.1"/>
    </source>
</evidence>
<dbReference type="Proteomes" id="UP000242180">
    <property type="component" value="Unassembled WGS sequence"/>
</dbReference>
<evidence type="ECO:0000313" key="4">
    <source>
        <dbReference type="Proteomes" id="UP000242180"/>
    </source>
</evidence>
<keyword evidence="2" id="KW-1133">Transmembrane helix</keyword>
<protein>
    <submittedName>
        <fullName evidence="3">Uncharacterized protein</fullName>
    </submittedName>
</protein>
<feature type="region of interest" description="Disordered" evidence="1">
    <location>
        <begin position="288"/>
        <end position="372"/>
    </location>
</feature>
<dbReference type="OMA" id="VWEHRIH"/>
<gene>
    <name evidence="3" type="ORF">BCR43DRAFT_509723</name>
</gene>
<feature type="compositionally biased region" description="Polar residues" evidence="1">
    <location>
        <begin position="360"/>
        <end position="369"/>
    </location>
</feature>
<keyword evidence="2" id="KW-0472">Membrane</keyword>
<comment type="caution">
    <text evidence="3">The sequence shown here is derived from an EMBL/GenBank/DDBJ whole genome shotgun (WGS) entry which is preliminary data.</text>
</comment>
<accession>A0A1X2HTX8</accession>
<reference evidence="3 4" key="1">
    <citation type="submission" date="2016-07" db="EMBL/GenBank/DDBJ databases">
        <title>Pervasive Adenine N6-methylation of Active Genes in Fungi.</title>
        <authorList>
            <consortium name="DOE Joint Genome Institute"/>
            <person name="Mondo S.J."/>
            <person name="Dannebaum R.O."/>
            <person name="Kuo R.C."/>
            <person name="Labutti K."/>
            <person name="Haridas S."/>
            <person name="Kuo A."/>
            <person name="Salamov A."/>
            <person name="Ahrendt S.R."/>
            <person name="Lipzen A."/>
            <person name="Sullivan W."/>
            <person name="Andreopoulos W.B."/>
            <person name="Clum A."/>
            <person name="Lindquist E."/>
            <person name="Daum C."/>
            <person name="Ramamoorthy G.K."/>
            <person name="Gryganskyi A."/>
            <person name="Culley D."/>
            <person name="Magnuson J.K."/>
            <person name="James T.Y."/>
            <person name="O'Malley M.A."/>
            <person name="Stajich J.E."/>
            <person name="Spatafora J.W."/>
            <person name="Visel A."/>
            <person name="Grigoriev I.V."/>
        </authorList>
    </citation>
    <scope>NUCLEOTIDE SEQUENCE [LARGE SCALE GENOMIC DNA]</scope>
    <source>
        <strain evidence="3 4">NRRL 2496</strain>
    </source>
</reference>
<name>A0A1X2HTX8_SYNRA</name>
<proteinExistence type="predicted"/>
<dbReference type="InParanoid" id="A0A1X2HTX8"/>
<feature type="transmembrane region" description="Helical" evidence="2">
    <location>
        <begin position="105"/>
        <end position="127"/>
    </location>
</feature>
<sequence>MAGIPSPPITEAADEINRSAPAALVTAATVSSAYLHPPFYKHISTIPPVTVTFTDVTFTTIESTLEDSISSTIFEPPASNGDQDTNAITDRIRPENTVDDHLYRLLPFLAVFAAIGMLAIFALLIYLGYRFFRAGRHPTEDENYPGPHVLQSPSSGHTSILPWFGARRSDREAMTFDNSARDLMAHKEAYQEKREPNWLDKMPWLLAMVSLLGNGRRGRRRRGVRMENVDQPISNTFVPDDTSPLTLVPRMEIWQDPQRRRGVDELALWEDKQHHPPRSVYQFASESSYLNSPNTSSSQLVAMPTSSSSAHSHSSETTVNVAQPSPEEYHAPSSAPLKESTSRQPSAADDPASFSHAAVEQSSVSSCESNYPRIATTRSSPLIQRHIDDITPNHVTLGRSALQFSVLQNSSSQWLRPSGSSKSF</sequence>
<keyword evidence="2" id="KW-0812">Transmembrane</keyword>
<dbReference type="OrthoDB" id="2278325at2759"/>
<organism evidence="3 4">
    <name type="scientific">Syncephalastrum racemosum</name>
    <name type="common">Filamentous fungus</name>
    <dbReference type="NCBI Taxonomy" id="13706"/>
    <lineage>
        <taxon>Eukaryota</taxon>
        <taxon>Fungi</taxon>
        <taxon>Fungi incertae sedis</taxon>
        <taxon>Mucoromycota</taxon>
        <taxon>Mucoromycotina</taxon>
        <taxon>Mucoromycetes</taxon>
        <taxon>Mucorales</taxon>
        <taxon>Syncephalastraceae</taxon>
        <taxon>Syncephalastrum</taxon>
    </lineage>
</organism>
<dbReference type="AlphaFoldDB" id="A0A1X2HTX8"/>
<dbReference type="EMBL" id="MCGN01000001">
    <property type="protein sequence ID" value="ORZ02558.1"/>
    <property type="molecule type" value="Genomic_DNA"/>
</dbReference>
<evidence type="ECO:0000256" key="1">
    <source>
        <dbReference type="SAM" id="MobiDB-lite"/>
    </source>
</evidence>